<organism evidence="3 4">
    <name type="scientific">Escallonia herrerae</name>
    <dbReference type="NCBI Taxonomy" id="1293975"/>
    <lineage>
        <taxon>Eukaryota</taxon>
        <taxon>Viridiplantae</taxon>
        <taxon>Streptophyta</taxon>
        <taxon>Embryophyta</taxon>
        <taxon>Tracheophyta</taxon>
        <taxon>Spermatophyta</taxon>
        <taxon>Magnoliopsida</taxon>
        <taxon>eudicotyledons</taxon>
        <taxon>Gunneridae</taxon>
        <taxon>Pentapetalae</taxon>
        <taxon>asterids</taxon>
        <taxon>campanulids</taxon>
        <taxon>Escalloniales</taxon>
        <taxon>Escalloniaceae</taxon>
        <taxon>Escallonia</taxon>
    </lineage>
</organism>
<dbReference type="Pfam" id="PF00472">
    <property type="entry name" value="RF-1"/>
    <property type="match status" value="1"/>
</dbReference>
<feature type="non-terminal residue" evidence="3">
    <location>
        <position position="380"/>
    </location>
</feature>
<dbReference type="EMBL" id="JAVXUP010002004">
    <property type="protein sequence ID" value="KAK3006351.1"/>
    <property type="molecule type" value="Genomic_DNA"/>
</dbReference>
<dbReference type="Gene3D" id="3.30.160.20">
    <property type="match status" value="1"/>
</dbReference>
<evidence type="ECO:0000256" key="1">
    <source>
        <dbReference type="ARBA" id="ARBA00010835"/>
    </source>
</evidence>
<dbReference type="AlphaFoldDB" id="A0AA88VCR5"/>
<evidence type="ECO:0000313" key="4">
    <source>
        <dbReference type="Proteomes" id="UP001188597"/>
    </source>
</evidence>
<feature type="domain" description="Prokaryotic-type class I peptide chain release factors" evidence="2">
    <location>
        <begin position="108"/>
        <end position="165"/>
    </location>
</feature>
<accession>A0AA88VCR5</accession>
<proteinExistence type="inferred from homology"/>
<dbReference type="GO" id="GO:0009507">
    <property type="term" value="C:chloroplast"/>
    <property type="evidence" value="ECO:0007669"/>
    <property type="project" value="TreeGrafter"/>
</dbReference>
<name>A0AA88VCR5_9ASTE</name>
<dbReference type="PANTHER" id="PTHR43804:SF6">
    <property type="entry name" value="CLASS I PEPTIDE CHAIN RELEASE FACTOR"/>
    <property type="match status" value="1"/>
</dbReference>
<evidence type="ECO:0000259" key="2">
    <source>
        <dbReference type="Pfam" id="PF00472"/>
    </source>
</evidence>
<dbReference type="GO" id="GO:0003747">
    <property type="term" value="F:translation release factor activity"/>
    <property type="evidence" value="ECO:0007669"/>
    <property type="project" value="InterPro"/>
</dbReference>
<dbReference type="SUPFAM" id="SSF75620">
    <property type="entry name" value="Release factor"/>
    <property type="match status" value="1"/>
</dbReference>
<dbReference type="InterPro" id="IPR000352">
    <property type="entry name" value="Pep_chain_release_fac_I"/>
</dbReference>
<gene>
    <name evidence="3" type="ORF">RJ639_017861</name>
</gene>
<dbReference type="PANTHER" id="PTHR43804">
    <property type="entry name" value="LD18447P"/>
    <property type="match status" value="1"/>
</dbReference>
<comment type="caution">
    <text evidence="3">The sequence shown here is derived from an EMBL/GenBank/DDBJ whole genome shotgun (WGS) entry which is preliminary data.</text>
</comment>
<comment type="similarity">
    <text evidence="1">Belongs to the prokaryotic/mitochondrial release factor family.</text>
</comment>
<dbReference type="Proteomes" id="UP001188597">
    <property type="component" value="Unassembled WGS sequence"/>
</dbReference>
<protein>
    <recommendedName>
        <fullName evidence="2">Prokaryotic-type class I peptide chain release factors domain-containing protein</fullName>
    </recommendedName>
</protein>
<keyword evidence="4" id="KW-1185">Reference proteome</keyword>
<dbReference type="InterPro" id="IPR045853">
    <property type="entry name" value="Pep_chain_release_fac_I_sf"/>
</dbReference>
<reference evidence="3" key="1">
    <citation type="submission" date="2022-12" db="EMBL/GenBank/DDBJ databases">
        <title>Draft genome assemblies for two species of Escallonia (Escalloniales).</title>
        <authorList>
            <person name="Chanderbali A."/>
            <person name="Dervinis C."/>
            <person name="Anghel I."/>
            <person name="Soltis D."/>
            <person name="Soltis P."/>
            <person name="Zapata F."/>
        </authorList>
    </citation>
    <scope>NUCLEOTIDE SEQUENCE</scope>
    <source>
        <strain evidence="3">UCBG64.0493</strain>
        <tissue evidence="3">Leaf</tissue>
    </source>
</reference>
<sequence>MAQSILKSLLQPPRYSCAVVLPSARYGNRSNALLCPPPPPIRRIQGGAAAAAAAAAALSSSSSYSKYTGTSCFSTTSIAAASASSVSGSDDIGREYLKMTDEQLFGQCQMDTFKASGPGGQHRNKRESAVRLKHLPTGIVAQASEDRSQHNNRASALARLRSRLALKGVLSLHPLSFYGRHHILLKSLLQQGELYATDPSGATWDSTDLLHKEMQTNEITDGRLMIQLRLCKETIAIDNVELDNRRLAICKLIEFLEYEVEDREEISKGYKPSKKEVREAKRKQAQRNSVDLETYTPPQELLQILPAKSTIRGSDCGSQIGPKNPKFAMGLQSLLDLMFAVEGSVSDAAKKLGLSTGALSRLILSDESLRMEVNELRASK</sequence>
<dbReference type="InterPro" id="IPR050057">
    <property type="entry name" value="Prokaryotic/Mito_RF"/>
</dbReference>
<evidence type="ECO:0000313" key="3">
    <source>
        <dbReference type="EMBL" id="KAK3006351.1"/>
    </source>
</evidence>